<keyword evidence="2" id="KW-1185">Reference proteome</keyword>
<gene>
    <name evidence="1" type="ORF">B0681_05710</name>
</gene>
<accession>A0A1T0CRI6</accession>
<dbReference type="PANTHER" id="PTHR37841:SF1">
    <property type="entry name" value="DUF3298 DOMAIN-CONTAINING PROTEIN"/>
    <property type="match status" value="1"/>
</dbReference>
<comment type="caution">
    <text evidence="1">The sequence shown here is derived from an EMBL/GenBank/DDBJ whole genome shotgun (WGS) entry which is preliminary data.</text>
</comment>
<evidence type="ECO:0000313" key="2">
    <source>
        <dbReference type="Proteomes" id="UP000190683"/>
    </source>
</evidence>
<name>A0A1T0CRI6_9GAMM</name>
<proteinExistence type="predicted"/>
<reference evidence="1 2" key="1">
    <citation type="submission" date="2017-02" db="EMBL/GenBank/DDBJ databases">
        <title>Draft genome sequence of Moraxella porci CCUG 54912T type strain.</title>
        <authorList>
            <person name="Salva-Serra F."/>
            <person name="Engstrom-Jakobsson H."/>
            <person name="Thorell K."/>
            <person name="Jaen-Luchoro D."/>
            <person name="Gonzales-Siles L."/>
            <person name="Karlsson R."/>
            <person name="Yazdan S."/>
            <person name="Boulund F."/>
            <person name="Johnning A."/>
            <person name="Engstrand L."/>
            <person name="Kristiansson E."/>
            <person name="Moore E."/>
        </authorList>
    </citation>
    <scope>NUCLEOTIDE SEQUENCE [LARGE SCALE GENOMIC DNA]</scope>
    <source>
        <strain evidence="1 2">CCUG 54912</strain>
    </source>
</reference>
<dbReference type="InterPro" id="IPR032774">
    <property type="entry name" value="WG_beta_rep"/>
</dbReference>
<evidence type="ECO:0008006" key="3">
    <source>
        <dbReference type="Google" id="ProtNLM"/>
    </source>
</evidence>
<dbReference type="AlphaFoldDB" id="A0A1T0CRI6"/>
<dbReference type="STRING" id="573983.B0681_05710"/>
<organism evidence="1 2">
    <name type="scientific">Moraxella porci DSM 25326</name>
    <dbReference type="NCBI Taxonomy" id="573983"/>
    <lineage>
        <taxon>Bacteria</taxon>
        <taxon>Pseudomonadati</taxon>
        <taxon>Pseudomonadota</taxon>
        <taxon>Gammaproteobacteria</taxon>
        <taxon>Moraxellales</taxon>
        <taxon>Moraxellaceae</taxon>
        <taxon>Moraxella</taxon>
    </lineage>
</organism>
<protein>
    <recommendedName>
        <fullName evidence="3">WG repeat-containing protein</fullName>
    </recommendedName>
</protein>
<dbReference type="EMBL" id="MUYV01000006">
    <property type="protein sequence ID" value="OOS24952.1"/>
    <property type="molecule type" value="Genomic_DNA"/>
</dbReference>
<dbReference type="PANTHER" id="PTHR37841">
    <property type="entry name" value="GLR2918 PROTEIN"/>
    <property type="match status" value="1"/>
</dbReference>
<dbReference type="Pfam" id="PF14903">
    <property type="entry name" value="WG_beta_rep"/>
    <property type="match status" value="1"/>
</dbReference>
<evidence type="ECO:0000313" key="1">
    <source>
        <dbReference type="EMBL" id="OOS24952.1"/>
    </source>
</evidence>
<sequence>MQNRLNYDEIWLIAMMIDDDKGRKMKQWLLCVSLGLSMSAMAMTNDSQQCEFLVEGGNPIANTHLGFADGVVSLEGCEEGLFVFSDTTSPQRQVGFVDKFGNQVIEPSPDIAFARPFKDGVSIVTSQDTKYGLINPKGEWILKPTYDGIYDFKNGVAIAINKKGDTFDHALIDTTGREVIAMQSANIYEFGNAPIEKYIMIKYDENDNLYSALYNKDGTVLIAMDRQTISYDEQTGEITVCHWQQDCH</sequence>
<dbReference type="Proteomes" id="UP000190683">
    <property type="component" value="Unassembled WGS sequence"/>
</dbReference>